<dbReference type="CDD" id="cd19092">
    <property type="entry name" value="AKR_BsYcsN_EcYdhF-like"/>
    <property type="match status" value="1"/>
</dbReference>
<evidence type="ECO:0000313" key="2">
    <source>
        <dbReference type="EMBL" id="RXK62828.1"/>
    </source>
</evidence>
<gene>
    <name evidence="2" type="ORF">ESA94_07470</name>
</gene>
<evidence type="ECO:0000259" key="1">
    <source>
        <dbReference type="Pfam" id="PF00248"/>
    </source>
</evidence>
<dbReference type="AlphaFoldDB" id="A0A4Q1CNW3"/>
<dbReference type="InterPro" id="IPR036812">
    <property type="entry name" value="NAD(P)_OxRdtase_dom_sf"/>
</dbReference>
<reference evidence="2 3" key="1">
    <citation type="submission" date="2019-01" db="EMBL/GenBank/DDBJ databases">
        <title>Lacibacter sp. strain TTM-7.</title>
        <authorList>
            <person name="Chen W.-M."/>
        </authorList>
    </citation>
    <scope>NUCLEOTIDE SEQUENCE [LARGE SCALE GENOMIC DNA]</scope>
    <source>
        <strain evidence="2 3">TTM-7</strain>
    </source>
</reference>
<proteinExistence type="predicted"/>
<comment type="caution">
    <text evidence="2">The sequence shown here is derived from an EMBL/GenBank/DDBJ whole genome shotgun (WGS) entry which is preliminary data.</text>
</comment>
<protein>
    <submittedName>
        <fullName evidence="2">Oxidoreductase</fullName>
    </submittedName>
</protein>
<dbReference type="EMBL" id="SDHW01000001">
    <property type="protein sequence ID" value="RXK62828.1"/>
    <property type="molecule type" value="Genomic_DNA"/>
</dbReference>
<dbReference type="InterPro" id="IPR020471">
    <property type="entry name" value="AKR"/>
</dbReference>
<name>A0A4Q1CNW3_9BACT</name>
<dbReference type="PANTHER" id="PTHR43364:SF1">
    <property type="entry name" value="OXIDOREDUCTASE YDHF"/>
    <property type="match status" value="1"/>
</dbReference>
<organism evidence="2 3">
    <name type="scientific">Lacibacter luteus</name>
    <dbReference type="NCBI Taxonomy" id="2508719"/>
    <lineage>
        <taxon>Bacteria</taxon>
        <taxon>Pseudomonadati</taxon>
        <taxon>Bacteroidota</taxon>
        <taxon>Chitinophagia</taxon>
        <taxon>Chitinophagales</taxon>
        <taxon>Chitinophagaceae</taxon>
        <taxon>Lacibacter</taxon>
    </lineage>
</organism>
<dbReference type="Gene3D" id="3.20.20.100">
    <property type="entry name" value="NADP-dependent oxidoreductase domain"/>
    <property type="match status" value="1"/>
</dbReference>
<dbReference type="PRINTS" id="PR00069">
    <property type="entry name" value="ALDKETRDTASE"/>
</dbReference>
<dbReference type="PANTHER" id="PTHR43364">
    <property type="entry name" value="NADH-SPECIFIC METHYLGLYOXAL REDUCTASE-RELATED"/>
    <property type="match status" value="1"/>
</dbReference>
<dbReference type="RefSeq" id="WP_129130198.1">
    <property type="nucleotide sequence ID" value="NZ_SDHW01000001.1"/>
</dbReference>
<evidence type="ECO:0000313" key="3">
    <source>
        <dbReference type="Proteomes" id="UP000290204"/>
    </source>
</evidence>
<keyword evidence="3" id="KW-1185">Reference proteome</keyword>
<feature type="domain" description="NADP-dependent oxidoreductase" evidence="1">
    <location>
        <begin position="5"/>
        <end position="278"/>
    </location>
</feature>
<dbReference type="Proteomes" id="UP000290204">
    <property type="component" value="Unassembled WGS sequence"/>
</dbReference>
<dbReference type="InterPro" id="IPR023210">
    <property type="entry name" value="NADP_OxRdtase_dom"/>
</dbReference>
<dbReference type="GO" id="GO:0016491">
    <property type="term" value="F:oxidoreductase activity"/>
    <property type="evidence" value="ECO:0007669"/>
    <property type="project" value="InterPro"/>
</dbReference>
<sequence length="291" mass="33098">MSYSRIIAGTMKWGAWGAHFNTAAYEAMIKDCLSLEVTTFDHADIYGDYTTEEEFGKVLKHEPSLRQQMQIVTKCGIRMLSVNRPHHKIKSYDTSFTHITESVEQSLKNLHTDYIDCLLIHRPDPLFNAEEVAAAFEQLQKEGKVLQFGVSNFRKWQVDLIRSRFPVSVNQIECSVLHLDPFGDGTLDQCQQHGIIPMAWSPMGGGNLFADDEDERNKRILAVAKLLADKYNTSADVILLSWLMTHPSRIHPVAGTSKIERIKSAVDATNIKLEREDWFIMWRASTGREVA</sequence>
<accession>A0A4Q1CNW3</accession>
<dbReference type="Pfam" id="PF00248">
    <property type="entry name" value="Aldo_ket_red"/>
    <property type="match status" value="1"/>
</dbReference>
<dbReference type="OrthoDB" id="9773828at2"/>
<dbReference type="SUPFAM" id="SSF51430">
    <property type="entry name" value="NAD(P)-linked oxidoreductase"/>
    <property type="match status" value="1"/>
</dbReference>
<dbReference type="GO" id="GO:0005829">
    <property type="term" value="C:cytosol"/>
    <property type="evidence" value="ECO:0007669"/>
    <property type="project" value="TreeGrafter"/>
</dbReference>
<dbReference type="InterPro" id="IPR050523">
    <property type="entry name" value="AKR_Detox_Biosynth"/>
</dbReference>